<organism evidence="1 2">
    <name type="scientific">Virgisporangium ochraceum</name>
    <dbReference type="NCBI Taxonomy" id="65505"/>
    <lineage>
        <taxon>Bacteria</taxon>
        <taxon>Bacillati</taxon>
        <taxon>Actinomycetota</taxon>
        <taxon>Actinomycetes</taxon>
        <taxon>Micromonosporales</taxon>
        <taxon>Micromonosporaceae</taxon>
        <taxon>Virgisporangium</taxon>
    </lineage>
</organism>
<comment type="caution">
    <text evidence="1">The sequence shown here is derived from an EMBL/GenBank/DDBJ whole genome shotgun (WGS) entry which is preliminary data.</text>
</comment>
<keyword evidence="2" id="KW-1185">Reference proteome</keyword>
<sequence>MGWYPMAAAAPLAEGGASSLGAGLKVDPPPDLVDSDVPAPDDLDTWQWDQYQLETDVAAKLGLTVGGGGSLARKSRVLVAEFSRSKSVARPEGQWRYGVAARLVVNVSNFNSGANMTLPFVAAEAQFNRLEASAALRVEGYVGADAAKQFPNFGAFDVETYVKLMDALSSLKDSIGSDVGNIRPVRLWTWAESADSTPAVDDRLTHAVGTVWALTQIAAGKPVTEAVAGYRDTDDDVAHAAIRETYASISSTDDSVDPDAQSRAHARDLLDGYRAKSGWFAR</sequence>
<evidence type="ECO:0000313" key="2">
    <source>
        <dbReference type="Proteomes" id="UP000635606"/>
    </source>
</evidence>
<reference evidence="1" key="1">
    <citation type="submission" date="2021-01" db="EMBL/GenBank/DDBJ databases">
        <title>Whole genome shotgun sequence of Virgisporangium ochraceum NBRC 16418.</title>
        <authorList>
            <person name="Komaki H."/>
            <person name="Tamura T."/>
        </authorList>
    </citation>
    <scope>NUCLEOTIDE SEQUENCE</scope>
    <source>
        <strain evidence="1">NBRC 16418</strain>
    </source>
</reference>
<gene>
    <name evidence="1" type="ORF">Voc01_088430</name>
</gene>
<dbReference type="Proteomes" id="UP000635606">
    <property type="component" value="Unassembled WGS sequence"/>
</dbReference>
<name>A0A8J4A6V6_9ACTN</name>
<evidence type="ECO:0000313" key="1">
    <source>
        <dbReference type="EMBL" id="GIJ73926.1"/>
    </source>
</evidence>
<accession>A0A8J4A6V6</accession>
<dbReference type="EMBL" id="BOPH01000126">
    <property type="protein sequence ID" value="GIJ73926.1"/>
    <property type="molecule type" value="Genomic_DNA"/>
</dbReference>
<proteinExistence type="predicted"/>
<dbReference type="RefSeq" id="WP_203933739.1">
    <property type="nucleotide sequence ID" value="NZ_BOPH01000126.1"/>
</dbReference>
<protein>
    <submittedName>
        <fullName evidence="1">Uncharacterized protein</fullName>
    </submittedName>
</protein>
<dbReference type="AlphaFoldDB" id="A0A8J4A6V6"/>